<dbReference type="CDD" id="cd07591">
    <property type="entry name" value="BAR_Rvs161p"/>
    <property type="match status" value="1"/>
</dbReference>
<dbReference type="GO" id="GO:0043332">
    <property type="term" value="C:mating projection tip"/>
    <property type="evidence" value="ECO:0007669"/>
    <property type="project" value="TreeGrafter"/>
</dbReference>
<dbReference type="InterPro" id="IPR027267">
    <property type="entry name" value="AH/BAR_dom_sf"/>
</dbReference>
<dbReference type="STRING" id="1296121.A0A1A6A6R2"/>
<evidence type="ECO:0000256" key="2">
    <source>
        <dbReference type="ARBA" id="ARBA00022490"/>
    </source>
</evidence>
<dbReference type="GO" id="GO:0007015">
    <property type="term" value="P:actin filament organization"/>
    <property type="evidence" value="ECO:0007669"/>
    <property type="project" value="InterPro"/>
</dbReference>
<keyword evidence="7" id="KW-1185">Reference proteome</keyword>
<dbReference type="GO" id="GO:0051666">
    <property type="term" value="P:actin cortical patch localization"/>
    <property type="evidence" value="ECO:0007669"/>
    <property type="project" value="InterPro"/>
</dbReference>
<keyword evidence="3" id="KW-0206">Cytoskeleton</keyword>
<dbReference type="EMBL" id="KI894030">
    <property type="protein sequence ID" value="OBR85751.1"/>
    <property type="molecule type" value="Genomic_DNA"/>
</dbReference>
<dbReference type="AlphaFoldDB" id="A0A1A6A6R2"/>
<evidence type="ECO:0000259" key="4">
    <source>
        <dbReference type="PROSITE" id="PS51021"/>
    </source>
</evidence>
<protein>
    <recommendedName>
        <fullName evidence="4">BAR domain-containing protein</fullName>
    </recommendedName>
</protein>
<sequence length="262" mass="29513">MSWGGFKKAASRAGTTIMQKTGQVERTIDREFAEEEGRFKTMEKETNNLQKEAKTYLDSMRAMASAQSRIAETISLFYSADRTSDGAMAGHAYKSAVDELDAGVGRELDAPYRATVLEPIGKLNSYYPTINAAIQKREHKMTDYDAARAKVKKLVEKPSDDTTKLPRAQAEHDEAKEVFDILNEQLITELPVLVDLRIPYLDPSFEAMIRCQLRFAEEGYEKLSGVQRYFADNIRDDYANGALDTQVEGVLEEMRELSIFGP</sequence>
<name>A0A1A6A6R2_9TREE</name>
<dbReference type="GO" id="GO:0031097">
    <property type="term" value="C:medial cortex"/>
    <property type="evidence" value="ECO:0007669"/>
    <property type="project" value="TreeGrafter"/>
</dbReference>
<dbReference type="GO" id="GO:0008289">
    <property type="term" value="F:lipid binding"/>
    <property type="evidence" value="ECO:0007669"/>
    <property type="project" value="TreeGrafter"/>
</dbReference>
<dbReference type="PROSITE" id="PS51021">
    <property type="entry name" value="BAR"/>
    <property type="match status" value="1"/>
</dbReference>
<dbReference type="GO" id="GO:0006897">
    <property type="term" value="P:endocytosis"/>
    <property type="evidence" value="ECO:0007669"/>
    <property type="project" value="InterPro"/>
</dbReference>
<dbReference type="PANTHER" id="PTHR47174:SF3">
    <property type="entry name" value="BRIDGING INTEGRATOR 3"/>
    <property type="match status" value="1"/>
</dbReference>
<dbReference type="InterPro" id="IPR037429">
    <property type="entry name" value="Rvs161/Hob3_BAR"/>
</dbReference>
<dbReference type="SMART" id="SM00721">
    <property type="entry name" value="BAR"/>
    <property type="match status" value="1"/>
</dbReference>
<evidence type="ECO:0000256" key="1">
    <source>
        <dbReference type="ARBA" id="ARBA00004245"/>
    </source>
</evidence>
<dbReference type="RefSeq" id="XP_018263593.1">
    <property type="nucleotide sequence ID" value="XM_018406785.1"/>
</dbReference>
<reference evidence="6" key="3">
    <citation type="submission" date="2024-02" db="EMBL/GenBank/DDBJ databases">
        <title>Comparative genomics of Cryptococcus and Kwoniella reveals pathogenesis evolution and contrasting modes of karyotype evolution via chromosome fusion or intercentromeric recombination.</title>
        <authorList>
            <person name="Coelho M.A."/>
            <person name="David-Palma M."/>
            <person name="Shea T."/>
            <person name="Bowers K."/>
            <person name="McGinley-Smith S."/>
            <person name="Mohammad A.W."/>
            <person name="Gnirke A."/>
            <person name="Yurkov A.M."/>
            <person name="Nowrousian M."/>
            <person name="Sun S."/>
            <person name="Cuomo C.A."/>
            <person name="Heitman J."/>
        </authorList>
    </citation>
    <scope>NUCLEOTIDE SEQUENCE</scope>
    <source>
        <strain evidence="6">CBS 10117</strain>
    </source>
</reference>
<dbReference type="SUPFAM" id="SSF103657">
    <property type="entry name" value="BAR/IMD domain-like"/>
    <property type="match status" value="1"/>
</dbReference>
<organism evidence="5">
    <name type="scientific">Kwoniella dejecticola CBS 10117</name>
    <dbReference type="NCBI Taxonomy" id="1296121"/>
    <lineage>
        <taxon>Eukaryota</taxon>
        <taxon>Fungi</taxon>
        <taxon>Dikarya</taxon>
        <taxon>Basidiomycota</taxon>
        <taxon>Agaricomycotina</taxon>
        <taxon>Tremellomycetes</taxon>
        <taxon>Tremellales</taxon>
        <taxon>Cryptococcaceae</taxon>
        <taxon>Kwoniella</taxon>
    </lineage>
</organism>
<dbReference type="InterPro" id="IPR046982">
    <property type="entry name" value="BIN3/RVS161-like"/>
</dbReference>
<dbReference type="FunFam" id="1.20.1270.60:FF:000014">
    <property type="entry name" value="Protein hob3, variant"/>
    <property type="match status" value="1"/>
</dbReference>
<evidence type="ECO:0000313" key="6">
    <source>
        <dbReference type="EMBL" id="WWC60864.1"/>
    </source>
</evidence>
<keyword evidence="2" id="KW-0963">Cytoplasm</keyword>
<dbReference type="Gene3D" id="1.20.1270.60">
    <property type="entry name" value="Arfaptin homology (AH) domain/BAR domain"/>
    <property type="match status" value="1"/>
</dbReference>
<gene>
    <name evidence="5" type="ORF">I303_03463</name>
    <name evidence="6" type="ORF">I303_103440</name>
</gene>
<evidence type="ECO:0000313" key="5">
    <source>
        <dbReference type="EMBL" id="OBR85751.1"/>
    </source>
</evidence>
<evidence type="ECO:0000313" key="7">
    <source>
        <dbReference type="Proteomes" id="UP000078595"/>
    </source>
</evidence>
<proteinExistence type="predicted"/>
<dbReference type="EMBL" id="CP144533">
    <property type="protein sequence ID" value="WWC60864.1"/>
    <property type="molecule type" value="Genomic_DNA"/>
</dbReference>
<dbReference type="Proteomes" id="UP000078595">
    <property type="component" value="Chromosome 4"/>
</dbReference>
<dbReference type="PANTHER" id="PTHR47174">
    <property type="entry name" value="BRIDGING INTEGRATOR 3"/>
    <property type="match status" value="1"/>
</dbReference>
<dbReference type="GO" id="GO:1990528">
    <property type="term" value="C:Rvs161p-Rvs167p complex"/>
    <property type="evidence" value="ECO:0007669"/>
    <property type="project" value="TreeGrafter"/>
</dbReference>
<dbReference type="VEuPathDB" id="FungiDB:I303_03463"/>
<feature type="domain" description="BAR" evidence="4">
    <location>
        <begin position="17"/>
        <end position="239"/>
    </location>
</feature>
<accession>A0A1A6A6R2</accession>
<dbReference type="InterPro" id="IPR004148">
    <property type="entry name" value="BAR_dom"/>
</dbReference>
<reference evidence="5" key="1">
    <citation type="submission" date="2013-07" db="EMBL/GenBank/DDBJ databases">
        <title>The Genome Sequence of Cryptococcus dejecticola CBS10117.</title>
        <authorList>
            <consortium name="The Broad Institute Genome Sequencing Platform"/>
            <person name="Cuomo C."/>
            <person name="Litvintseva A."/>
            <person name="Chen Y."/>
            <person name="Heitman J."/>
            <person name="Sun S."/>
            <person name="Springer D."/>
            <person name="Dromer F."/>
            <person name="Young S.K."/>
            <person name="Zeng Q."/>
            <person name="Gargeya S."/>
            <person name="Fitzgerald M."/>
            <person name="Abouelleil A."/>
            <person name="Alvarado L."/>
            <person name="Berlin A.M."/>
            <person name="Chapman S.B."/>
            <person name="Dewar J."/>
            <person name="Goldberg J."/>
            <person name="Griggs A."/>
            <person name="Gujja S."/>
            <person name="Hansen M."/>
            <person name="Howarth C."/>
            <person name="Imamovic A."/>
            <person name="Larimer J."/>
            <person name="McCowan C."/>
            <person name="Murphy C."/>
            <person name="Pearson M."/>
            <person name="Priest M."/>
            <person name="Roberts A."/>
            <person name="Saif S."/>
            <person name="Shea T."/>
            <person name="Sykes S."/>
            <person name="Wortman J."/>
            <person name="Nusbaum C."/>
            <person name="Birren B."/>
        </authorList>
    </citation>
    <scope>NUCLEOTIDE SEQUENCE [LARGE SCALE GENOMIC DNA]</scope>
    <source>
        <strain evidence="5">CBS 10117</strain>
    </source>
</reference>
<dbReference type="GeneID" id="28967162"/>
<dbReference type="KEGG" id="kdj:28967162"/>
<reference evidence="6" key="2">
    <citation type="submission" date="2013-07" db="EMBL/GenBank/DDBJ databases">
        <authorList>
            <consortium name="The Broad Institute Genome Sequencing Platform"/>
            <person name="Cuomo C."/>
            <person name="Litvintseva A."/>
            <person name="Chen Y."/>
            <person name="Heitman J."/>
            <person name="Sun S."/>
            <person name="Springer D."/>
            <person name="Dromer F."/>
            <person name="Young S.K."/>
            <person name="Zeng Q."/>
            <person name="Gargeya S."/>
            <person name="Fitzgerald M."/>
            <person name="Abouelleil A."/>
            <person name="Alvarado L."/>
            <person name="Berlin A.M."/>
            <person name="Chapman S.B."/>
            <person name="Dewar J."/>
            <person name="Goldberg J."/>
            <person name="Griggs A."/>
            <person name="Gujja S."/>
            <person name="Hansen M."/>
            <person name="Howarth C."/>
            <person name="Imamovic A."/>
            <person name="Larimer J."/>
            <person name="McCowan C."/>
            <person name="Murphy C."/>
            <person name="Pearson M."/>
            <person name="Priest M."/>
            <person name="Roberts A."/>
            <person name="Saif S."/>
            <person name="Shea T."/>
            <person name="Sykes S."/>
            <person name="Wortman J."/>
            <person name="Nusbaum C."/>
            <person name="Birren B."/>
        </authorList>
    </citation>
    <scope>NUCLEOTIDE SEQUENCE</scope>
    <source>
        <strain evidence="6">CBS 10117</strain>
    </source>
</reference>
<evidence type="ECO:0000256" key="3">
    <source>
        <dbReference type="ARBA" id="ARBA00023212"/>
    </source>
</evidence>
<comment type="subcellular location">
    <subcellularLocation>
        <location evidence="1">Cytoplasm</location>
        <location evidence="1">Cytoskeleton</location>
    </subcellularLocation>
</comment>
<dbReference type="OrthoDB" id="446293at2759"/>
<dbReference type="GO" id="GO:0097320">
    <property type="term" value="P:plasma membrane tubulation"/>
    <property type="evidence" value="ECO:0007669"/>
    <property type="project" value="TreeGrafter"/>
</dbReference>
<dbReference type="Pfam" id="PF03114">
    <property type="entry name" value="BAR"/>
    <property type="match status" value="1"/>
</dbReference>
<dbReference type="GO" id="GO:0030479">
    <property type="term" value="C:actin cortical patch"/>
    <property type="evidence" value="ECO:0007669"/>
    <property type="project" value="TreeGrafter"/>
</dbReference>